<protein>
    <submittedName>
        <fullName evidence="1">Uncharacterized protein</fullName>
    </submittedName>
</protein>
<keyword evidence="2" id="KW-1185">Reference proteome</keyword>
<name>A0A918HPR1_9ACTN</name>
<evidence type="ECO:0000313" key="2">
    <source>
        <dbReference type="Proteomes" id="UP000646776"/>
    </source>
</evidence>
<comment type="caution">
    <text evidence="1">The sequence shown here is derived from an EMBL/GenBank/DDBJ whole genome shotgun (WGS) entry which is preliminary data.</text>
</comment>
<reference evidence="1" key="2">
    <citation type="submission" date="2020-09" db="EMBL/GenBank/DDBJ databases">
        <authorList>
            <person name="Sun Q."/>
            <person name="Ohkuma M."/>
        </authorList>
    </citation>
    <scope>NUCLEOTIDE SEQUENCE</scope>
    <source>
        <strain evidence="1">JCM 4125</strain>
    </source>
</reference>
<gene>
    <name evidence="1" type="ORF">GCM10010226_82400</name>
</gene>
<dbReference type="Proteomes" id="UP000646776">
    <property type="component" value="Unassembled WGS sequence"/>
</dbReference>
<organism evidence="1 2">
    <name type="scientific">Streptomyces phaeofaciens</name>
    <dbReference type="NCBI Taxonomy" id="68254"/>
    <lineage>
        <taxon>Bacteria</taxon>
        <taxon>Bacillati</taxon>
        <taxon>Actinomycetota</taxon>
        <taxon>Actinomycetes</taxon>
        <taxon>Kitasatosporales</taxon>
        <taxon>Streptomycetaceae</taxon>
        <taxon>Streptomyces</taxon>
    </lineage>
</organism>
<proteinExistence type="predicted"/>
<sequence>MTVTDRPAVPPMDGDFDWRGVWTVRQELTEEKRETLADLPPITDCALALL</sequence>
<dbReference type="EMBL" id="BMSA01000040">
    <property type="protein sequence ID" value="GGT91972.1"/>
    <property type="molecule type" value="Genomic_DNA"/>
</dbReference>
<evidence type="ECO:0000313" key="1">
    <source>
        <dbReference type="EMBL" id="GGT91972.1"/>
    </source>
</evidence>
<dbReference type="AlphaFoldDB" id="A0A918HPR1"/>
<accession>A0A918HPR1</accession>
<reference evidence="1" key="1">
    <citation type="journal article" date="2014" name="Int. J. Syst. Evol. Microbiol.">
        <title>Complete genome sequence of Corynebacterium casei LMG S-19264T (=DSM 44701T), isolated from a smear-ripened cheese.</title>
        <authorList>
            <consortium name="US DOE Joint Genome Institute (JGI-PGF)"/>
            <person name="Walter F."/>
            <person name="Albersmeier A."/>
            <person name="Kalinowski J."/>
            <person name="Ruckert C."/>
        </authorList>
    </citation>
    <scope>NUCLEOTIDE SEQUENCE</scope>
    <source>
        <strain evidence="1">JCM 4125</strain>
    </source>
</reference>